<dbReference type="SUPFAM" id="SSF56059">
    <property type="entry name" value="Glutathione synthetase ATP-binding domain-like"/>
    <property type="match status" value="1"/>
</dbReference>
<keyword evidence="1" id="KW-0067">ATP-binding</keyword>
<evidence type="ECO:0000313" key="4">
    <source>
        <dbReference type="Proteomes" id="UP001166585"/>
    </source>
</evidence>
<sequence length="320" mass="33854">MRVFVCETVSGGDHIGVDLPEALIAEGIMMRDALIGDLEDLPGIRVITTHDARLDPPARGDSIAIRPGDDTRAIWNDLAAQADCCWPIAPECEGILDRLVEQLRARNSRVIACEEETLRLCASKARTAEQLTAAGIAAIPTWSPDTVPTGRLGPFVIKPDDGAGAVDVRVFSRLPAGPYPPGVVVQPLVEGMAASLNLLCQLGRTHVLSANRQHMSTVDGQMVLRGVTVGAFPVDEALRGLGEAIGAAFPGLHGFLGVDYIATPDGPVIVEINPRLTTSYVGLRRSLGINPLAFLAELSHDGVVPDLPPLPSTVPVEISL</sequence>
<dbReference type="InterPro" id="IPR003806">
    <property type="entry name" value="ATP-grasp_PylC-type"/>
</dbReference>
<dbReference type="Pfam" id="PF02655">
    <property type="entry name" value="ATP-grasp_3"/>
    <property type="match status" value="1"/>
</dbReference>
<protein>
    <submittedName>
        <fullName evidence="3">ATP-grasp domain-containing protein</fullName>
    </submittedName>
</protein>
<gene>
    <name evidence="3" type="ORF">KIP89_17225</name>
</gene>
<dbReference type="Pfam" id="PF18301">
    <property type="entry name" value="preATP-grasp_3"/>
    <property type="match status" value="1"/>
</dbReference>
<feature type="domain" description="ATP-grasp" evidence="2">
    <location>
        <begin position="128"/>
        <end position="300"/>
    </location>
</feature>
<evidence type="ECO:0000313" key="3">
    <source>
        <dbReference type="EMBL" id="MBS9478853.1"/>
    </source>
</evidence>
<keyword evidence="4" id="KW-1185">Reference proteome</keyword>
<dbReference type="Proteomes" id="UP001166585">
    <property type="component" value="Unassembled WGS sequence"/>
</dbReference>
<comment type="caution">
    <text evidence="3">The sequence shown here is derived from an EMBL/GenBank/DDBJ whole genome shotgun (WGS) entry which is preliminary data.</text>
</comment>
<proteinExistence type="predicted"/>
<dbReference type="InterPro" id="IPR011761">
    <property type="entry name" value="ATP-grasp"/>
</dbReference>
<reference evidence="3" key="1">
    <citation type="submission" date="2021-05" db="EMBL/GenBank/DDBJ databases">
        <authorList>
            <person name="Sun Q."/>
            <person name="Inoue M."/>
        </authorList>
    </citation>
    <scope>NUCLEOTIDE SEQUENCE</scope>
    <source>
        <strain evidence="3">VKM B-3255</strain>
    </source>
</reference>
<organism evidence="3 4">
    <name type="scientific">Ancylobacter radicis</name>
    <dbReference type="NCBI Taxonomy" id="2836179"/>
    <lineage>
        <taxon>Bacteria</taxon>
        <taxon>Pseudomonadati</taxon>
        <taxon>Pseudomonadota</taxon>
        <taxon>Alphaproteobacteria</taxon>
        <taxon>Hyphomicrobiales</taxon>
        <taxon>Xanthobacteraceae</taxon>
        <taxon>Ancylobacter</taxon>
    </lineage>
</organism>
<accession>A0ABS5RB08</accession>
<dbReference type="Gene3D" id="3.30.470.20">
    <property type="entry name" value="ATP-grasp fold, B domain"/>
    <property type="match status" value="1"/>
</dbReference>
<dbReference type="InterPro" id="IPR040803">
    <property type="entry name" value="MfnD_preATP-grasp"/>
</dbReference>
<keyword evidence="1" id="KW-0547">Nucleotide-binding</keyword>
<evidence type="ECO:0000256" key="1">
    <source>
        <dbReference type="PROSITE-ProRule" id="PRU00409"/>
    </source>
</evidence>
<name>A0ABS5RB08_9HYPH</name>
<dbReference type="EMBL" id="JAHCQH010000021">
    <property type="protein sequence ID" value="MBS9478853.1"/>
    <property type="molecule type" value="Genomic_DNA"/>
</dbReference>
<dbReference type="RefSeq" id="WP_213756817.1">
    <property type="nucleotide sequence ID" value="NZ_JAHCQH010000021.1"/>
</dbReference>
<dbReference type="PIRSF" id="PIRSF016766">
    <property type="entry name" value="UCP016766_ATPgrasp"/>
    <property type="match status" value="1"/>
</dbReference>
<dbReference type="PROSITE" id="PS50975">
    <property type="entry name" value="ATP_GRASP"/>
    <property type="match status" value="1"/>
</dbReference>
<dbReference type="Gene3D" id="3.40.50.11770">
    <property type="match status" value="1"/>
</dbReference>
<evidence type="ECO:0000259" key="2">
    <source>
        <dbReference type="PROSITE" id="PS50975"/>
    </source>
</evidence>
<dbReference type="InterPro" id="IPR024710">
    <property type="entry name" value="MfnD"/>
</dbReference>